<feature type="compositionally biased region" description="Basic and acidic residues" evidence="1">
    <location>
        <begin position="141"/>
        <end position="158"/>
    </location>
</feature>
<sequence length="404" mass="43608">MEGRNPYAMQDASTHAAMTGQAFNSITQGNMAGSNPYAMYGDNGFSTGFQGYDNYGGLLPPPFPGHSITYDRAPSQAQAGYHGDYPFDKGLAEAHGTSHGGPYTGGHDGGRGVPYAEGHDGGSGVPYGGRHARGRRGPHAGGHDGGCRRLHAGSHDGGRSGPYVEGHSQRRGAAYGQVRYDGRFRRPRPTNRAGRDGSFNTAPRNRVYLGRDDCLYLIERDTIAATDSTRRTLAYASQHHLLWAFGTTCGVRQRSLVQTKHREGQYLTWRDIAISRNFADDAKPTTVATSFATVTFRWLKGNRDEVQKRAETLSMVPRLPLAKDCRPPRLVAFVGLGGFEIGHARAYWEGSILTSSPDGLLAPRGAIWEHGGGAAMQRGSLLLMIQGQTSSGRRVSPLPPRGAL</sequence>
<name>A0AAN6J069_9PEZI</name>
<evidence type="ECO:0000313" key="3">
    <source>
        <dbReference type="Proteomes" id="UP001168146"/>
    </source>
</evidence>
<protein>
    <submittedName>
        <fullName evidence="2">Uncharacterized protein</fullName>
    </submittedName>
</protein>
<organism evidence="2 3">
    <name type="scientific">Friedmanniomyces endolithicus</name>
    <dbReference type="NCBI Taxonomy" id="329885"/>
    <lineage>
        <taxon>Eukaryota</taxon>
        <taxon>Fungi</taxon>
        <taxon>Dikarya</taxon>
        <taxon>Ascomycota</taxon>
        <taxon>Pezizomycotina</taxon>
        <taxon>Dothideomycetes</taxon>
        <taxon>Dothideomycetidae</taxon>
        <taxon>Mycosphaerellales</taxon>
        <taxon>Teratosphaeriaceae</taxon>
        <taxon>Friedmanniomyces</taxon>
    </lineage>
</organism>
<reference evidence="2" key="1">
    <citation type="submission" date="2021-12" db="EMBL/GenBank/DDBJ databases">
        <title>Black yeast isolated from Biological Soil Crust.</title>
        <authorList>
            <person name="Kurbessoian T."/>
        </authorList>
    </citation>
    <scope>NUCLEOTIDE SEQUENCE</scope>
    <source>
        <strain evidence="2">CCFEE 5208</strain>
    </source>
</reference>
<dbReference type="Proteomes" id="UP001168146">
    <property type="component" value="Unassembled WGS sequence"/>
</dbReference>
<feature type="compositionally biased region" description="Gly residues" evidence="1">
    <location>
        <begin position="98"/>
        <end position="107"/>
    </location>
</feature>
<feature type="region of interest" description="Disordered" evidence="1">
    <location>
        <begin position="90"/>
        <end position="175"/>
    </location>
</feature>
<dbReference type="AlphaFoldDB" id="A0AAN6J069"/>
<dbReference type="EMBL" id="JASUXU010000250">
    <property type="protein sequence ID" value="KAK0301858.1"/>
    <property type="molecule type" value="Genomic_DNA"/>
</dbReference>
<comment type="caution">
    <text evidence="2">The sequence shown here is derived from an EMBL/GenBank/DDBJ whole genome shotgun (WGS) entry which is preliminary data.</text>
</comment>
<gene>
    <name evidence="2" type="ORF">LTR82_018095</name>
</gene>
<evidence type="ECO:0000313" key="2">
    <source>
        <dbReference type="EMBL" id="KAK0301858.1"/>
    </source>
</evidence>
<evidence type="ECO:0000256" key="1">
    <source>
        <dbReference type="SAM" id="MobiDB-lite"/>
    </source>
</evidence>
<proteinExistence type="predicted"/>
<accession>A0AAN6J069</accession>